<feature type="compositionally biased region" description="Basic and acidic residues" evidence="1">
    <location>
        <begin position="1"/>
        <end position="11"/>
    </location>
</feature>
<feature type="compositionally biased region" description="Basic residues" evidence="1">
    <location>
        <begin position="52"/>
        <end position="71"/>
    </location>
</feature>
<keyword evidence="6" id="KW-1185">Reference proteome</keyword>
<evidence type="ECO:0000313" key="4">
    <source>
        <dbReference type="EMBL" id="CAF3997643.1"/>
    </source>
</evidence>
<feature type="compositionally biased region" description="Basic and acidic residues" evidence="1">
    <location>
        <begin position="42"/>
        <end position="51"/>
    </location>
</feature>
<gene>
    <name evidence="3" type="ORF">GPM918_LOCUS29798</name>
    <name evidence="2" type="ORF">OVA965_LOCUS23322</name>
    <name evidence="5" type="ORF">SRO942_LOCUS30391</name>
    <name evidence="4" type="ORF">TMI583_LOCUS24040</name>
</gene>
<dbReference type="EMBL" id="CAJOBC010051371">
    <property type="protein sequence ID" value="CAF4178919.1"/>
    <property type="molecule type" value="Genomic_DNA"/>
</dbReference>
<dbReference type="Proteomes" id="UP000677228">
    <property type="component" value="Unassembled WGS sequence"/>
</dbReference>
<organism evidence="3 6">
    <name type="scientific">Didymodactylos carnosus</name>
    <dbReference type="NCBI Taxonomy" id="1234261"/>
    <lineage>
        <taxon>Eukaryota</taxon>
        <taxon>Metazoa</taxon>
        <taxon>Spiralia</taxon>
        <taxon>Gnathifera</taxon>
        <taxon>Rotifera</taxon>
        <taxon>Eurotatoria</taxon>
        <taxon>Bdelloidea</taxon>
        <taxon>Philodinida</taxon>
        <taxon>Philodinidae</taxon>
        <taxon>Didymodactylos</taxon>
    </lineage>
</organism>
<name>A0A815FVH2_9BILA</name>
<sequence length="165" mass="18760">MSVDKLSDKQTHVGHKAHANIKSFKIEEQEGGNNIITLDGQVNDRKPENKQHRWSSTKQKKVTDHKKKRRVVVKDDEVRNDQTAVTFDDGETPGQPQVTSKNVEIKNDIGASGSEIENFSSEDEDEDLVDNCWDNETDDQGHYSEDNLSNEDDDEYVLSRDLSQT</sequence>
<evidence type="ECO:0000313" key="5">
    <source>
        <dbReference type="EMBL" id="CAF4178919.1"/>
    </source>
</evidence>
<accession>A0A815FVH2</accession>
<dbReference type="AlphaFoldDB" id="A0A815FVH2"/>
<dbReference type="EMBL" id="CAJNOQ010013741">
    <property type="protein sequence ID" value="CAF1327841.1"/>
    <property type="molecule type" value="Genomic_DNA"/>
</dbReference>
<protein>
    <submittedName>
        <fullName evidence="3">Uncharacterized protein</fullName>
    </submittedName>
</protein>
<dbReference type="EMBL" id="CAJNOK010013544">
    <property type="protein sequence ID" value="CAF1186460.1"/>
    <property type="molecule type" value="Genomic_DNA"/>
</dbReference>
<evidence type="ECO:0000313" key="2">
    <source>
        <dbReference type="EMBL" id="CAF1186460.1"/>
    </source>
</evidence>
<dbReference type="Proteomes" id="UP000682733">
    <property type="component" value="Unassembled WGS sequence"/>
</dbReference>
<feature type="compositionally biased region" description="Acidic residues" evidence="1">
    <location>
        <begin position="120"/>
        <end position="138"/>
    </location>
</feature>
<proteinExistence type="predicted"/>
<reference evidence="3" key="1">
    <citation type="submission" date="2021-02" db="EMBL/GenBank/DDBJ databases">
        <authorList>
            <person name="Nowell W R."/>
        </authorList>
    </citation>
    <scope>NUCLEOTIDE SEQUENCE</scope>
</reference>
<dbReference type="EMBL" id="CAJOBA010035073">
    <property type="protein sequence ID" value="CAF3997643.1"/>
    <property type="molecule type" value="Genomic_DNA"/>
</dbReference>
<feature type="region of interest" description="Disordered" evidence="1">
    <location>
        <begin position="1"/>
        <end position="165"/>
    </location>
</feature>
<evidence type="ECO:0000256" key="1">
    <source>
        <dbReference type="SAM" id="MobiDB-lite"/>
    </source>
</evidence>
<comment type="caution">
    <text evidence="3">The sequence shown here is derived from an EMBL/GenBank/DDBJ whole genome shotgun (WGS) entry which is preliminary data.</text>
</comment>
<dbReference type="Proteomes" id="UP000663829">
    <property type="component" value="Unassembled WGS sequence"/>
</dbReference>
<evidence type="ECO:0000313" key="6">
    <source>
        <dbReference type="Proteomes" id="UP000663829"/>
    </source>
</evidence>
<evidence type="ECO:0000313" key="3">
    <source>
        <dbReference type="EMBL" id="CAF1327841.1"/>
    </source>
</evidence>
<dbReference type="Proteomes" id="UP000681722">
    <property type="component" value="Unassembled WGS sequence"/>
</dbReference>